<dbReference type="GO" id="GO:0016757">
    <property type="term" value="F:glycosyltransferase activity"/>
    <property type="evidence" value="ECO:0007669"/>
    <property type="project" value="InterPro"/>
</dbReference>
<dbReference type="PANTHER" id="PTHR12526">
    <property type="entry name" value="GLYCOSYLTRANSFERASE"/>
    <property type="match status" value="1"/>
</dbReference>
<keyword evidence="3" id="KW-1185">Reference proteome</keyword>
<sequence length="372" mass="42003">MKITIVQGAFFPIPPLLGGAVEKRWYGLAKEFVSRGHEVNYISKSYKGFLNAENEAGIHHVRVKGYKSPSSGIILKILDFFYTLKAVRKIAGNTDIIVSNTFWLPILLSSKQKQKCMIDVARMPKGQMKFYTKNARLRANSSPVAKAIKEEIDQEYFNKVVMIPNTLPFKNSTPIDFSKKEKIILYTGRIHPEKGLDILIKSFAALHAKDWQLLIVGPYSTETGGGGDAYLSELKTLAKNSKVIFLEPVFDIDKLNKLYSKAAVFVYPSVAEQGETFGVSPLEAMSWGCATIVSDLDCFKDFLIHNKNGLCFDHRSRQRVEILSKYLEDLIDNPKWRNELAQKGLMVNETHSTEKLAAEFLSEFQSMRIQSS</sequence>
<dbReference type="OrthoDB" id="9801573at2"/>
<evidence type="ECO:0000313" key="3">
    <source>
        <dbReference type="Proteomes" id="UP000198345"/>
    </source>
</evidence>
<proteinExistence type="predicted"/>
<dbReference type="Pfam" id="PF00534">
    <property type="entry name" value="Glycos_transf_1"/>
    <property type="match status" value="1"/>
</dbReference>
<dbReference type="CDD" id="cd03801">
    <property type="entry name" value="GT4_PimA-like"/>
    <property type="match status" value="1"/>
</dbReference>
<dbReference type="AlphaFoldDB" id="A0A226H4L0"/>
<reference evidence="2 3" key="1">
    <citation type="submission" date="2016-11" db="EMBL/GenBank/DDBJ databases">
        <title>Whole genomes of Flavobacteriaceae.</title>
        <authorList>
            <person name="Stine C."/>
            <person name="Li C."/>
            <person name="Tadesse D."/>
        </authorList>
    </citation>
    <scope>NUCLEOTIDE SEQUENCE [LARGE SCALE GENOMIC DNA]</scope>
    <source>
        <strain evidence="2 3">DSM 18292</strain>
    </source>
</reference>
<organism evidence="2 3">
    <name type="scientific">Flavobacterium hercynium</name>
    <dbReference type="NCBI Taxonomy" id="387094"/>
    <lineage>
        <taxon>Bacteria</taxon>
        <taxon>Pseudomonadati</taxon>
        <taxon>Bacteroidota</taxon>
        <taxon>Flavobacteriia</taxon>
        <taxon>Flavobacteriales</taxon>
        <taxon>Flavobacteriaceae</taxon>
        <taxon>Flavobacterium</taxon>
    </lineage>
</organism>
<comment type="caution">
    <text evidence="2">The sequence shown here is derived from an EMBL/GenBank/DDBJ whole genome shotgun (WGS) entry which is preliminary data.</text>
</comment>
<feature type="domain" description="Glycosyl transferase family 1" evidence="1">
    <location>
        <begin position="176"/>
        <end position="344"/>
    </location>
</feature>
<gene>
    <name evidence="2" type="ORF">B0A66_14640</name>
</gene>
<name>A0A226H4L0_9FLAO</name>
<dbReference type="RefSeq" id="WP_089050592.1">
    <property type="nucleotide sequence ID" value="NZ_FXTV01000011.1"/>
</dbReference>
<evidence type="ECO:0000259" key="1">
    <source>
        <dbReference type="Pfam" id="PF00534"/>
    </source>
</evidence>
<dbReference type="SUPFAM" id="SSF53756">
    <property type="entry name" value="UDP-Glycosyltransferase/glycogen phosphorylase"/>
    <property type="match status" value="1"/>
</dbReference>
<evidence type="ECO:0000313" key="2">
    <source>
        <dbReference type="EMBL" id="OXA88974.1"/>
    </source>
</evidence>
<dbReference type="Proteomes" id="UP000198345">
    <property type="component" value="Unassembled WGS sequence"/>
</dbReference>
<dbReference type="EMBL" id="MUGW01000029">
    <property type="protein sequence ID" value="OXA88974.1"/>
    <property type="molecule type" value="Genomic_DNA"/>
</dbReference>
<accession>A0A226H4L0</accession>
<dbReference type="InterPro" id="IPR001296">
    <property type="entry name" value="Glyco_trans_1"/>
</dbReference>
<dbReference type="Gene3D" id="3.40.50.2000">
    <property type="entry name" value="Glycogen Phosphorylase B"/>
    <property type="match status" value="2"/>
</dbReference>
<protein>
    <recommendedName>
        <fullName evidence="1">Glycosyl transferase family 1 domain-containing protein</fullName>
    </recommendedName>
</protein>